<name>A0A220UDB4_9MICO</name>
<dbReference type="KEGG" id="brv:CFK39_08845"/>
<dbReference type="InterPro" id="IPR013078">
    <property type="entry name" value="His_Pase_superF_clade-1"/>
</dbReference>
<dbReference type="PANTHER" id="PTHR48100:SF58">
    <property type="entry name" value="PE-PGRS FAMILY PROTEIN PE_PGRS11"/>
    <property type="match status" value="1"/>
</dbReference>
<dbReference type="Pfam" id="PF00300">
    <property type="entry name" value="His_Phos_1"/>
    <property type="match status" value="1"/>
</dbReference>
<proteinExistence type="predicted"/>
<evidence type="ECO:0000313" key="1">
    <source>
        <dbReference type="EMBL" id="ASK65916.1"/>
    </source>
</evidence>
<dbReference type="AlphaFoldDB" id="A0A220UDB4"/>
<dbReference type="InterPro" id="IPR050275">
    <property type="entry name" value="PGM_Phosphatase"/>
</dbReference>
<gene>
    <name evidence="1" type="ORF">CFK39_08845</name>
</gene>
<dbReference type="InterPro" id="IPR029033">
    <property type="entry name" value="His_PPase_superfam"/>
</dbReference>
<dbReference type="Gene3D" id="3.40.50.1240">
    <property type="entry name" value="Phosphoglycerate mutase-like"/>
    <property type="match status" value="1"/>
</dbReference>
<protein>
    <submittedName>
        <fullName evidence="1">Fructose 1,6-bisphosphatase</fullName>
    </submittedName>
</protein>
<organism evidence="1 2">
    <name type="scientific">Brachybacterium avium</name>
    <dbReference type="NCBI Taxonomy" id="2017485"/>
    <lineage>
        <taxon>Bacteria</taxon>
        <taxon>Bacillati</taxon>
        <taxon>Actinomycetota</taxon>
        <taxon>Actinomycetes</taxon>
        <taxon>Micrococcales</taxon>
        <taxon>Dermabacteraceae</taxon>
        <taxon>Brachybacterium</taxon>
    </lineage>
</organism>
<dbReference type="SMART" id="SM00855">
    <property type="entry name" value="PGAM"/>
    <property type="match status" value="1"/>
</dbReference>
<dbReference type="GO" id="GO:0016791">
    <property type="term" value="F:phosphatase activity"/>
    <property type="evidence" value="ECO:0007669"/>
    <property type="project" value="TreeGrafter"/>
</dbReference>
<dbReference type="CDD" id="cd07067">
    <property type="entry name" value="HP_PGM_like"/>
    <property type="match status" value="1"/>
</dbReference>
<dbReference type="EMBL" id="CP022316">
    <property type="protein sequence ID" value="ASK65916.1"/>
    <property type="molecule type" value="Genomic_DNA"/>
</dbReference>
<keyword evidence="2" id="KW-1185">Reference proteome</keyword>
<dbReference type="PANTHER" id="PTHR48100">
    <property type="entry name" value="BROAD-SPECIFICITY PHOSPHATASE YOR283W-RELATED"/>
    <property type="match status" value="1"/>
</dbReference>
<dbReference type="GO" id="GO:0005737">
    <property type="term" value="C:cytoplasm"/>
    <property type="evidence" value="ECO:0007669"/>
    <property type="project" value="TreeGrafter"/>
</dbReference>
<dbReference type="PROSITE" id="PS00175">
    <property type="entry name" value="PG_MUTASE"/>
    <property type="match status" value="1"/>
</dbReference>
<accession>A0A220UDB4</accession>
<sequence>MRLLLIRHGQTPSNVDGILDAAYPGPGLTALGRAQAAAVPEALRREDIAAVHVSRLLRTHETAAPLAAARGISPQLTAGLEEISAGQLEQRRDAEAVAAYQDNHSRWSAGEFTDGVPGGESGDQFWARYTGALRHIAALHAQDATVAVVSHGAAIRVFAAVVAGLGAASLEDRPLFNTGMVTLTGHPEEGWQLEDWVSMPIGGDHLLRGMAHDVTGDQHADAVV</sequence>
<dbReference type="Proteomes" id="UP000198398">
    <property type="component" value="Chromosome"/>
</dbReference>
<dbReference type="InterPro" id="IPR001345">
    <property type="entry name" value="PG/BPGM_mutase_AS"/>
</dbReference>
<dbReference type="OrthoDB" id="9793115at2"/>
<dbReference type="RefSeq" id="WP_089065157.1">
    <property type="nucleotide sequence ID" value="NZ_CP022316.1"/>
</dbReference>
<reference evidence="2" key="1">
    <citation type="submission" date="2017-07" db="EMBL/GenBank/DDBJ databases">
        <title>Brachybacterium sp. VR2415.</title>
        <authorList>
            <person name="Tak E.J."/>
            <person name="Bae J.-W."/>
        </authorList>
    </citation>
    <scope>NUCLEOTIDE SEQUENCE [LARGE SCALE GENOMIC DNA]</scope>
    <source>
        <strain evidence="2">VR2415</strain>
    </source>
</reference>
<evidence type="ECO:0000313" key="2">
    <source>
        <dbReference type="Proteomes" id="UP000198398"/>
    </source>
</evidence>
<dbReference type="SUPFAM" id="SSF53254">
    <property type="entry name" value="Phosphoglycerate mutase-like"/>
    <property type="match status" value="1"/>
</dbReference>